<keyword evidence="4" id="KW-1185">Reference proteome</keyword>
<dbReference type="PANTHER" id="PTHR33868">
    <property type="entry name" value="EXPRESSED PROTEIN"/>
    <property type="match status" value="1"/>
</dbReference>
<keyword evidence="2" id="KW-1133">Transmembrane helix</keyword>
<feature type="transmembrane region" description="Helical" evidence="2">
    <location>
        <begin position="412"/>
        <end position="436"/>
    </location>
</feature>
<gene>
    <name evidence="3" type="ORF">SI8410_15019298</name>
</gene>
<sequence>MEASDAPACCHCRPNKGSPKLGHYPSSCTKKHPDSNEGTSEKGTDRPESNSIPLIGDPRKWWLQLQPKLGYRKDITLGLPSVLEELENCAIPTSEFSWLEGPTAASHVDGEKKPCSSETPRMISSNNFMHINEVKEVHGYFQEQNQQKAVLGAEYQNGDLVDWMAYHQISSKKPDELCPNLQSSSIISEKTEPWWRISGKDELASLVAQKSWVNVENSDLPQPLKIHVFGEPSDYLESLDDNHSLDPFLDKSYASKYDASSRCTSGSMDGKYQTSDSFKKTQRNMLTYRKYIKNLPAGEHHPERDPTKAELLEALCHFQTCARKAELAAQQAHIEKQHIGKLFLMETSHLLKYRHWIRMLQSECFSLRLMFEEHHTSLFPFSWTPLNGGVPSGRCAPKAKGKGRHNTQRGNIWRYALAFLAGLGLSCAGLLLGLVLS</sequence>
<dbReference type="EMBL" id="LR746278">
    <property type="protein sequence ID" value="CAA7408620.1"/>
    <property type="molecule type" value="Genomic_DNA"/>
</dbReference>
<name>A0A7I8LFK0_SPIIN</name>
<protein>
    <submittedName>
        <fullName evidence="3">Uncharacterized protein</fullName>
    </submittedName>
</protein>
<dbReference type="AlphaFoldDB" id="A0A7I8LFK0"/>
<proteinExistence type="predicted"/>
<feature type="compositionally biased region" description="Basic and acidic residues" evidence="1">
    <location>
        <begin position="31"/>
        <end position="48"/>
    </location>
</feature>
<evidence type="ECO:0000256" key="2">
    <source>
        <dbReference type="SAM" id="Phobius"/>
    </source>
</evidence>
<evidence type="ECO:0000313" key="4">
    <source>
        <dbReference type="Proteomes" id="UP000663760"/>
    </source>
</evidence>
<dbReference type="OrthoDB" id="1920951at2759"/>
<evidence type="ECO:0000256" key="1">
    <source>
        <dbReference type="SAM" id="MobiDB-lite"/>
    </source>
</evidence>
<keyword evidence="2" id="KW-0472">Membrane</keyword>
<accession>A0A7I8LFK0</accession>
<dbReference type="PANTHER" id="PTHR33868:SF2">
    <property type="entry name" value="EXPRESSED PROTEIN"/>
    <property type="match status" value="1"/>
</dbReference>
<organism evidence="3 4">
    <name type="scientific">Spirodela intermedia</name>
    <name type="common">Intermediate duckweed</name>
    <dbReference type="NCBI Taxonomy" id="51605"/>
    <lineage>
        <taxon>Eukaryota</taxon>
        <taxon>Viridiplantae</taxon>
        <taxon>Streptophyta</taxon>
        <taxon>Embryophyta</taxon>
        <taxon>Tracheophyta</taxon>
        <taxon>Spermatophyta</taxon>
        <taxon>Magnoliopsida</taxon>
        <taxon>Liliopsida</taxon>
        <taxon>Araceae</taxon>
        <taxon>Lemnoideae</taxon>
        <taxon>Spirodela</taxon>
    </lineage>
</organism>
<evidence type="ECO:0000313" key="3">
    <source>
        <dbReference type="EMBL" id="CAA7408620.1"/>
    </source>
</evidence>
<feature type="region of interest" description="Disordered" evidence="1">
    <location>
        <begin position="1"/>
        <end position="53"/>
    </location>
</feature>
<dbReference type="Proteomes" id="UP000663760">
    <property type="component" value="Chromosome 15"/>
</dbReference>
<reference evidence="3" key="1">
    <citation type="submission" date="2020-02" db="EMBL/GenBank/DDBJ databases">
        <authorList>
            <person name="Scholz U."/>
            <person name="Mascher M."/>
            <person name="Fiebig A."/>
        </authorList>
    </citation>
    <scope>NUCLEOTIDE SEQUENCE</scope>
</reference>
<keyword evidence="2" id="KW-0812">Transmembrane</keyword>